<name>A0A2H1WCB4_SPOFR</name>
<dbReference type="AlphaFoldDB" id="A0A2H1WCB4"/>
<accession>A0A2H1WCB4</accession>
<reference evidence="1" key="1">
    <citation type="submission" date="2016-07" db="EMBL/GenBank/DDBJ databases">
        <authorList>
            <person name="Bretaudeau A."/>
        </authorList>
    </citation>
    <scope>NUCLEOTIDE SEQUENCE</scope>
    <source>
        <strain evidence="1">Rice</strain>
        <tissue evidence="1">Whole body</tissue>
    </source>
</reference>
<proteinExistence type="predicted"/>
<protein>
    <submittedName>
        <fullName evidence="1">SFRICE_010301</fullName>
    </submittedName>
</protein>
<dbReference type="EMBL" id="ODYU01007700">
    <property type="protein sequence ID" value="SOQ50721.1"/>
    <property type="molecule type" value="Genomic_DNA"/>
</dbReference>
<sequence length="118" mass="12973">MESKAEEKALKCESVQPVSCESAQWSGKKILKVDSIYTGENHPMTSPTLGEAKGSVRLLLTKNHPVPSPTFRAGAPERLGQGKTWENCCINEKFQIEKTCAGYPSRPTPPLTIDRNNT</sequence>
<evidence type="ECO:0000313" key="1">
    <source>
        <dbReference type="EMBL" id="SOQ50721.1"/>
    </source>
</evidence>
<gene>
    <name evidence="1" type="ORF">SFRICE_010301</name>
</gene>
<organism evidence="1">
    <name type="scientific">Spodoptera frugiperda</name>
    <name type="common">Fall armyworm</name>
    <dbReference type="NCBI Taxonomy" id="7108"/>
    <lineage>
        <taxon>Eukaryota</taxon>
        <taxon>Metazoa</taxon>
        <taxon>Ecdysozoa</taxon>
        <taxon>Arthropoda</taxon>
        <taxon>Hexapoda</taxon>
        <taxon>Insecta</taxon>
        <taxon>Pterygota</taxon>
        <taxon>Neoptera</taxon>
        <taxon>Endopterygota</taxon>
        <taxon>Lepidoptera</taxon>
        <taxon>Glossata</taxon>
        <taxon>Ditrysia</taxon>
        <taxon>Noctuoidea</taxon>
        <taxon>Noctuidae</taxon>
        <taxon>Amphipyrinae</taxon>
        <taxon>Spodoptera</taxon>
    </lineage>
</organism>